<dbReference type="EMBL" id="JAEAOA010001897">
    <property type="protein sequence ID" value="KAK3581532.1"/>
    <property type="molecule type" value="Genomic_DNA"/>
</dbReference>
<keyword evidence="1" id="KW-1133">Transmembrane helix</keyword>
<protein>
    <recommendedName>
        <fullName evidence="4">RNase H type-1 domain-containing protein</fullName>
    </recommendedName>
</protein>
<keyword evidence="3" id="KW-1185">Reference proteome</keyword>
<evidence type="ECO:0000256" key="1">
    <source>
        <dbReference type="SAM" id="Phobius"/>
    </source>
</evidence>
<proteinExistence type="predicted"/>
<evidence type="ECO:0000313" key="2">
    <source>
        <dbReference type="EMBL" id="KAK3581532.1"/>
    </source>
</evidence>
<reference evidence="2" key="1">
    <citation type="journal article" date="2021" name="Genome Biol. Evol.">
        <title>A High-Quality Reference Genome for a Parasitic Bivalve with Doubly Uniparental Inheritance (Bivalvia: Unionida).</title>
        <authorList>
            <person name="Smith C.H."/>
        </authorList>
    </citation>
    <scope>NUCLEOTIDE SEQUENCE</scope>
    <source>
        <strain evidence="2">CHS0354</strain>
    </source>
</reference>
<keyword evidence="1" id="KW-0472">Membrane</keyword>
<accession>A0AAE0RXM4</accession>
<dbReference type="InterPro" id="IPR046338">
    <property type="entry name" value="GAIN_dom_sf"/>
</dbReference>
<comment type="caution">
    <text evidence="2">The sequence shown here is derived from an EMBL/GenBank/DDBJ whole genome shotgun (WGS) entry which is preliminary data.</text>
</comment>
<reference evidence="2" key="2">
    <citation type="journal article" date="2021" name="Genome Biol. Evol.">
        <title>Developing a high-quality reference genome for a parasitic bivalve with doubly uniparental inheritance (Bivalvia: Unionida).</title>
        <authorList>
            <person name="Smith C.H."/>
        </authorList>
    </citation>
    <scope>NUCLEOTIDE SEQUENCE</scope>
    <source>
        <strain evidence="2">CHS0354</strain>
        <tissue evidence="2">Mantle</tissue>
    </source>
</reference>
<dbReference type="InterPro" id="IPR036397">
    <property type="entry name" value="RNaseH_sf"/>
</dbReference>
<evidence type="ECO:0008006" key="4">
    <source>
        <dbReference type="Google" id="ProtNLM"/>
    </source>
</evidence>
<keyword evidence="1" id="KW-0812">Transmembrane</keyword>
<name>A0AAE0RXM4_9BIVA</name>
<dbReference type="Gene3D" id="2.60.220.50">
    <property type="match status" value="1"/>
</dbReference>
<organism evidence="2 3">
    <name type="scientific">Potamilus streckersoni</name>
    <dbReference type="NCBI Taxonomy" id="2493646"/>
    <lineage>
        <taxon>Eukaryota</taxon>
        <taxon>Metazoa</taxon>
        <taxon>Spiralia</taxon>
        <taxon>Lophotrochozoa</taxon>
        <taxon>Mollusca</taxon>
        <taxon>Bivalvia</taxon>
        <taxon>Autobranchia</taxon>
        <taxon>Heteroconchia</taxon>
        <taxon>Palaeoheterodonta</taxon>
        <taxon>Unionida</taxon>
        <taxon>Unionoidea</taxon>
        <taxon>Unionidae</taxon>
        <taxon>Ambleminae</taxon>
        <taxon>Lampsilini</taxon>
        <taxon>Potamilus</taxon>
    </lineage>
</organism>
<feature type="transmembrane region" description="Helical" evidence="1">
    <location>
        <begin position="271"/>
        <end position="295"/>
    </location>
</feature>
<evidence type="ECO:0000313" key="3">
    <source>
        <dbReference type="Proteomes" id="UP001195483"/>
    </source>
</evidence>
<dbReference type="Gene3D" id="3.30.420.10">
    <property type="entry name" value="Ribonuclease H-like superfamily/Ribonuclease H"/>
    <property type="match status" value="1"/>
</dbReference>
<dbReference type="GO" id="GO:0003676">
    <property type="term" value="F:nucleic acid binding"/>
    <property type="evidence" value="ECO:0007669"/>
    <property type="project" value="InterPro"/>
</dbReference>
<dbReference type="AlphaFoldDB" id="A0AAE0RXM4"/>
<reference evidence="2" key="3">
    <citation type="submission" date="2023-05" db="EMBL/GenBank/DDBJ databases">
        <authorList>
            <person name="Smith C.H."/>
        </authorList>
    </citation>
    <scope>NUCLEOTIDE SEQUENCE</scope>
    <source>
        <strain evidence="2">CHS0354</strain>
        <tissue evidence="2">Mantle</tissue>
    </source>
</reference>
<gene>
    <name evidence="2" type="ORF">CHS0354_031874</name>
</gene>
<sequence length="367" mass="41317">MVFTVFDFRLYIGQALEVQSQLDTSKFSEDEKKEAFTYQKSFLKELVSDETQSYTTDEVRSQLAHAQKLADPTDDQKILHETSSMITVLAVRDKGLNDPVEFTLDERMSSVKIIKTKLNEEITTKGANFQFPSELQERFSNWACDDKQDCEGVVLSMTTYNAVNNTFVGDTRRQCSDIIELDLVNPVSGEIKEVIGLKEPIEMELPVTKSCNLGTNTKTKCYYYDSVTKEFKSDGLTTNSVSASTISCTTSHLTAFTLRNELAVVEQLNKAIILGAVFGGVVLTAIVIVIVLLIVKKKSKHESKSRPNMKNHTKSLLKQIRQSKKKVEFIWIPSHVQILGNEKANAEARNKLDDPMVQNIKTVKYCT</sequence>
<dbReference type="Proteomes" id="UP001195483">
    <property type="component" value="Unassembled WGS sequence"/>
</dbReference>